<reference evidence="4 5" key="1">
    <citation type="journal article" date="2017" name="Environ. Microbiol. Rep.">
        <title>Genetic diversity of marine anaerobic ammonium-oxidizing bacteria as revealed by genomic and proteomic analyses of 'Candidatus Scalindua japonica'.</title>
        <authorList>
            <person name="Oshiki M."/>
            <person name="Mizuto K."/>
            <person name="Kimura Z."/>
            <person name="Kindaichi T."/>
            <person name="Satoh H."/>
            <person name="Okabe S."/>
        </authorList>
    </citation>
    <scope>NUCLEOTIDE SEQUENCE [LARGE SCALE GENOMIC DNA]</scope>
    <source>
        <strain evidence="5">husup-a2</strain>
    </source>
</reference>
<dbReference type="SUPFAM" id="SSF47781">
    <property type="entry name" value="RuvA domain 2-like"/>
    <property type="match status" value="1"/>
</dbReference>
<dbReference type="AlphaFoldDB" id="A0A286U3Y0"/>
<comment type="caution">
    <text evidence="4">The sequence shown here is derived from an EMBL/GenBank/DDBJ whole genome shotgun (WGS) entry which is preliminary data.</text>
</comment>
<feature type="domain" description="DprA winged helix" evidence="3">
    <location>
        <begin position="325"/>
        <end position="377"/>
    </location>
</feature>
<protein>
    <submittedName>
        <fullName evidence="4">DNA protecting protein DprA</fullName>
    </submittedName>
</protein>
<dbReference type="Pfam" id="PF17782">
    <property type="entry name" value="WHD_DprA"/>
    <property type="match status" value="1"/>
</dbReference>
<dbReference type="InterPro" id="IPR041614">
    <property type="entry name" value="DprA_WH"/>
</dbReference>
<organism evidence="4 5">
    <name type="scientific">Candidatus Scalindua japonica</name>
    <dbReference type="NCBI Taxonomy" id="1284222"/>
    <lineage>
        <taxon>Bacteria</taxon>
        <taxon>Pseudomonadati</taxon>
        <taxon>Planctomycetota</taxon>
        <taxon>Candidatus Brocadiia</taxon>
        <taxon>Candidatus Brocadiales</taxon>
        <taxon>Candidatus Scalinduaceae</taxon>
        <taxon>Candidatus Scalindua</taxon>
    </lineage>
</organism>
<evidence type="ECO:0000313" key="4">
    <source>
        <dbReference type="EMBL" id="GAX62837.1"/>
    </source>
</evidence>
<evidence type="ECO:0000256" key="1">
    <source>
        <dbReference type="ARBA" id="ARBA00006525"/>
    </source>
</evidence>
<evidence type="ECO:0000313" key="5">
    <source>
        <dbReference type="Proteomes" id="UP000218542"/>
    </source>
</evidence>
<dbReference type="InterPro" id="IPR010994">
    <property type="entry name" value="RuvA_2-like"/>
</dbReference>
<dbReference type="InterPro" id="IPR003488">
    <property type="entry name" value="DprA"/>
</dbReference>
<evidence type="ECO:0000259" key="3">
    <source>
        <dbReference type="Pfam" id="PF17782"/>
    </source>
</evidence>
<dbReference type="NCBIfam" id="TIGR00732">
    <property type="entry name" value="dprA"/>
    <property type="match status" value="1"/>
</dbReference>
<dbReference type="EMBL" id="BAOS01000044">
    <property type="protein sequence ID" value="GAX62837.1"/>
    <property type="molecule type" value="Genomic_DNA"/>
</dbReference>
<dbReference type="Pfam" id="PF14520">
    <property type="entry name" value="HHH_5"/>
    <property type="match status" value="1"/>
</dbReference>
<dbReference type="PANTHER" id="PTHR43022:SF1">
    <property type="entry name" value="PROTEIN SMF"/>
    <property type="match status" value="1"/>
</dbReference>
<dbReference type="Gene3D" id="3.40.50.450">
    <property type="match status" value="1"/>
</dbReference>
<dbReference type="OrthoDB" id="9785707at2"/>
<dbReference type="RefSeq" id="WP_096896230.1">
    <property type="nucleotide sequence ID" value="NZ_BAOS01000044.1"/>
</dbReference>
<dbReference type="Pfam" id="PF02481">
    <property type="entry name" value="DNA_processg_A"/>
    <property type="match status" value="1"/>
</dbReference>
<accession>A0A286U3Y0</accession>
<name>A0A286U3Y0_9BACT</name>
<evidence type="ECO:0000259" key="2">
    <source>
        <dbReference type="Pfam" id="PF02481"/>
    </source>
</evidence>
<comment type="similarity">
    <text evidence="1">Belongs to the DprA/Smf family.</text>
</comment>
<dbReference type="Gene3D" id="1.10.10.10">
    <property type="entry name" value="Winged helix-like DNA-binding domain superfamily/Winged helix DNA-binding domain"/>
    <property type="match status" value="1"/>
</dbReference>
<dbReference type="SUPFAM" id="SSF102405">
    <property type="entry name" value="MCP/YpsA-like"/>
    <property type="match status" value="1"/>
</dbReference>
<gene>
    <name evidence="4" type="ORF">SCALIN_C44_0018</name>
</gene>
<feature type="domain" description="Smf/DprA SLOG" evidence="2">
    <location>
        <begin position="95"/>
        <end position="303"/>
    </location>
</feature>
<dbReference type="InterPro" id="IPR036388">
    <property type="entry name" value="WH-like_DNA-bd_sf"/>
</dbReference>
<dbReference type="GO" id="GO:0009294">
    <property type="term" value="P:DNA-mediated transformation"/>
    <property type="evidence" value="ECO:0007669"/>
    <property type="project" value="InterPro"/>
</dbReference>
<dbReference type="InterPro" id="IPR057666">
    <property type="entry name" value="DrpA_SLOG"/>
</dbReference>
<keyword evidence="5" id="KW-1185">Reference proteome</keyword>
<dbReference type="Proteomes" id="UP000218542">
    <property type="component" value="Unassembled WGS sequence"/>
</dbReference>
<proteinExistence type="inferred from homology"/>
<dbReference type="PANTHER" id="PTHR43022">
    <property type="entry name" value="PROTEIN SMF"/>
    <property type="match status" value="1"/>
</dbReference>
<sequence length="382" mass="41476">MANLRLGISEWNKVLIMDHFEGLLRLNMISGIGTITYRRLIEHLGSVKSILDCPKSRLEKIPGIGPKIAAKIVTGSKEADIDKEIKLAEKNNVKIVPFSSDQFPQNLKQIYDPPILLYIKGDIKKSDTLAIAVVGARRCSYYGRTQAERFARQLAQVGFCVVSGMARGVDTNAHIGAIKGNGRTIAVLGSGLGVIYPSENKDLSEKIASHGAVISELPMSTPPNNRNFPPRNRIISGLSLGVLVVESTLRSGSSITAKWALEHGKEVFAVPGNIDSNYSRGTNKLIKDGAKLVEDISDIVEELGPLAESIHIKDSEKVVDIRSLTLNSQENKVFSLLSSTPVAIDDITNKSGLQSSNVASILMILEVKKLVKQLSGKRFVKA</sequence>